<dbReference type="InterPro" id="IPR046373">
    <property type="entry name" value="Acyl-CoA_Oxase/DH_mid-dom_sf"/>
</dbReference>
<dbReference type="FunFam" id="2.40.110.10:FF:000031">
    <property type="entry name" value="Acyl-CoA dehydrogenase, putative"/>
    <property type="match status" value="1"/>
</dbReference>
<dbReference type="InterPro" id="IPR025878">
    <property type="entry name" value="Acyl-CoA_dh-like_C_dom"/>
</dbReference>
<feature type="domain" description="Acyl-CoA dehydrogenase/oxidase N-terminal" evidence="14">
    <location>
        <begin position="39"/>
        <end position="157"/>
    </location>
</feature>
<dbReference type="AlphaFoldDB" id="A0A7W0CB60"/>
<evidence type="ECO:0000313" key="17">
    <source>
        <dbReference type="Proteomes" id="UP000525298"/>
    </source>
</evidence>
<dbReference type="Gene3D" id="1.20.140.10">
    <property type="entry name" value="Butyryl-CoA Dehydrogenase, subunit A, domain 3"/>
    <property type="match status" value="1"/>
</dbReference>
<name>A0A7W0CB60_9BACT</name>
<dbReference type="Pfam" id="PF12806">
    <property type="entry name" value="Acyl-CoA_dh_C"/>
    <property type="match status" value="1"/>
</dbReference>
<dbReference type="Pfam" id="PF02770">
    <property type="entry name" value="Acyl-CoA_dh_M"/>
    <property type="match status" value="1"/>
</dbReference>
<feature type="domain" description="Acyl-CoA dehydrogenase/oxidase C-terminal" evidence="12">
    <location>
        <begin position="284"/>
        <end position="453"/>
    </location>
</feature>
<evidence type="ECO:0000259" key="15">
    <source>
        <dbReference type="Pfam" id="PF12806"/>
    </source>
</evidence>
<dbReference type="InterPro" id="IPR037069">
    <property type="entry name" value="AcylCoA_DH/ox_N_sf"/>
</dbReference>
<dbReference type="RefSeq" id="WP_181552157.1">
    <property type="nucleotide sequence ID" value="NZ_JACDUS010000010.1"/>
</dbReference>
<dbReference type="InterPro" id="IPR006089">
    <property type="entry name" value="Acyl-CoA_DH_CS"/>
</dbReference>
<evidence type="ECO:0000256" key="10">
    <source>
        <dbReference type="ARBA" id="ARBA00069043"/>
    </source>
</evidence>
<keyword evidence="5 11" id="KW-0274">FAD</keyword>
<evidence type="ECO:0000256" key="6">
    <source>
        <dbReference type="ARBA" id="ARBA00023002"/>
    </source>
</evidence>
<comment type="cofactor">
    <cofactor evidence="1 11">
        <name>FAD</name>
        <dbReference type="ChEBI" id="CHEBI:57692"/>
    </cofactor>
</comment>
<feature type="domain" description="Acyl-CoA oxidase/dehydrogenase middle" evidence="13">
    <location>
        <begin position="162"/>
        <end position="269"/>
    </location>
</feature>
<dbReference type="PANTHER" id="PTHR42803:SF1">
    <property type="entry name" value="BROAD-SPECIFICITY LINEAR ACYL-COA DEHYDROGENASE FADE5"/>
    <property type="match status" value="1"/>
</dbReference>
<comment type="catalytic activity">
    <reaction evidence="7">
        <text>3-(methylsulfanyl)propanoyl-CoA + oxidized [electron-transfer flavoprotein] + H(+) = 3-(methylsulfanyl)acryloyl-CoA + reduced [electron-transfer flavoprotein]</text>
        <dbReference type="Rhea" id="RHEA:52612"/>
        <dbReference type="Rhea" id="RHEA-COMP:10685"/>
        <dbReference type="Rhea" id="RHEA-COMP:10686"/>
        <dbReference type="ChEBI" id="CHEBI:15378"/>
        <dbReference type="ChEBI" id="CHEBI:57692"/>
        <dbReference type="ChEBI" id="CHEBI:58307"/>
        <dbReference type="ChEBI" id="CHEBI:82815"/>
        <dbReference type="ChEBI" id="CHEBI:84994"/>
        <dbReference type="EC" id="1.3.99.41"/>
    </reaction>
    <physiologicalReaction direction="left-to-right" evidence="7">
        <dbReference type="Rhea" id="RHEA:52613"/>
    </physiologicalReaction>
</comment>
<dbReference type="InterPro" id="IPR052166">
    <property type="entry name" value="Diverse_Acyl-CoA_DH"/>
</dbReference>
<dbReference type="InterPro" id="IPR009075">
    <property type="entry name" value="AcylCo_DH/oxidase_C"/>
</dbReference>
<evidence type="ECO:0000313" key="16">
    <source>
        <dbReference type="EMBL" id="MBA2882524.1"/>
    </source>
</evidence>
<dbReference type="Gene3D" id="1.10.540.10">
    <property type="entry name" value="Acyl-CoA dehydrogenase/oxidase, N-terminal domain"/>
    <property type="match status" value="1"/>
</dbReference>
<evidence type="ECO:0000259" key="13">
    <source>
        <dbReference type="Pfam" id="PF02770"/>
    </source>
</evidence>
<dbReference type="InterPro" id="IPR036250">
    <property type="entry name" value="AcylCo_DH-like_C"/>
</dbReference>
<evidence type="ECO:0000259" key="12">
    <source>
        <dbReference type="Pfam" id="PF00441"/>
    </source>
</evidence>
<keyword evidence="4 11" id="KW-0285">Flavoprotein</keyword>
<feature type="domain" description="Acetyl-CoA dehydrogenase-like C-terminal" evidence="15">
    <location>
        <begin position="469"/>
        <end position="611"/>
    </location>
</feature>
<dbReference type="GO" id="GO:0003995">
    <property type="term" value="F:acyl-CoA dehydrogenase activity"/>
    <property type="evidence" value="ECO:0007669"/>
    <property type="project" value="InterPro"/>
</dbReference>
<comment type="similarity">
    <text evidence="2 11">Belongs to the acyl-CoA dehydrogenase family.</text>
</comment>
<comment type="subunit">
    <text evidence="3">Homotetramer.</text>
</comment>
<evidence type="ECO:0000256" key="4">
    <source>
        <dbReference type="ARBA" id="ARBA00022630"/>
    </source>
</evidence>
<evidence type="ECO:0000256" key="11">
    <source>
        <dbReference type="RuleBase" id="RU362125"/>
    </source>
</evidence>
<dbReference type="InterPro" id="IPR006091">
    <property type="entry name" value="Acyl-CoA_Oxase/DH_mid-dom"/>
</dbReference>
<sequence length="617" mass="68022">MAQQIADKRDVDFVLYEQFDAASLTKNARYQDMNKKMFDMVVKEARNFAIKELLPVNEEGDRVGLTFENNQVRVPECFHRPYKLLCEGEWIALSEDPEIGGQGLPHLIAQAAAEYIVGADFSFGAFGFATHGAAKMIEVFGTDKQKEMFLYNMYSGKWAGTMVLTEPEAGSDVGNLSTTARKNDDGTYSISGNKIFITNGEHDLTENIIHPVLARIEGAPAGTKGISLFVVPKIWVNADGSMGEPNDVVCTGIEKKLGLHASPTCQLSFGSKGSCRGLLLGEENRGMQVMFHMMNEARLGVGALGLFNASCAYLYALDYARQRLQGRDMEQLQNKEAPQVPIIRHPDVRRMLMWMKTHTEGMRSFVYYVAHLFDKIECAQNEEEKQGCQDLVDLLTPVIKSYCTDRGFEATVQAMQCYGGYGYTEDYPIERLLRDSKINSIYEGTNGIQAMDLLGRKLGMKKGAVFMSLLGEMQKTTAAAREIPALESLAKDMEAAVNDLGNAAMHMGKTGTSSDFKVAFGQAMPFLDVVGDTIMAWMLLWRAVVAAPRLGEITGGAEGDARAEKIKKNKNAAFYEGQIQSAAYYIESILPVTAGRIKSLQRNCRAVVDIPEPAFGG</sequence>
<dbReference type="InterPro" id="IPR013786">
    <property type="entry name" value="AcylCoA_DH/ox_N"/>
</dbReference>
<dbReference type="Proteomes" id="UP000525298">
    <property type="component" value="Unassembled WGS sequence"/>
</dbReference>
<dbReference type="GO" id="GO:0050660">
    <property type="term" value="F:flavin adenine dinucleotide binding"/>
    <property type="evidence" value="ECO:0007669"/>
    <property type="project" value="InterPro"/>
</dbReference>
<gene>
    <name evidence="16" type="ORF">HNR65_002876</name>
</gene>
<dbReference type="Pfam" id="PF00441">
    <property type="entry name" value="Acyl-CoA_dh_1"/>
    <property type="match status" value="1"/>
</dbReference>
<evidence type="ECO:0000259" key="14">
    <source>
        <dbReference type="Pfam" id="PF02771"/>
    </source>
</evidence>
<dbReference type="PROSITE" id="PS00073">
    <property type="entry name" value="ACYL_COA_DH_2"/>
    <property type="match status" value="1"/>
</dbReference>
<organism evidence="16 17">
    <name type="scientific">Desulfosalsimonas propionicica</name>
    <dbReference type="NCBI Taxonomy" id="332175"/>
    <lineage>
        <taxon>Bacteria</taxon>
        <taxon>Pseudomonadati</taxon>
        <taxon>Thermodesulfobacteriota</taxon>
        <taxon>Desulfobacteria</taxon>
        <taxon>Desulfobacterales</taxon>
        <taxon>Desulfosalsimonadaceae</taxon>
        <taxon>Desulfosalsimonas</taxon>
    </lineage>
</organism>
<dbReference type="EC" id="1.3.99.41" evidence="9"/>
<dbReference type="Pfam" id="PF02771">
    <property type="entry name" value="Acyl-CoA_dh_N"/>
    <property type="match status" value="1"/>
</dbReference>
<evidence type="ECO:0000256" key="8">
    <source>
        <dbReference type="ARBA" id="ARBA00058683"/>
    </source>
</evidence>
<keyword evidence="6 11" id="KW-0560">Oxidoreductase</keyword>
<evidence type="ECO:0000256" key="9">
    <source>
        <dbReference type="ARBA" id="ARBA00066694"/>
    </source>
</evidence>
<protein>
    <recommendedName>
        <fullName evidence="10">3-methylmercaptopropionyl-CoA dehydrogenase</fullName>
        <ecNumber evidence="9">1.3.99.41</ecNumber>
    </recommendedName>
</protein>
<dbReference type="SUPFAM" id="SSF56645">
    <property type="entry name" value="Acyl-CoA dehydrogenase NM domain-like"/>
    <property type="match status" value="1"/>
</dbReference>
<proteinExistence type="inferred from homology"/>
<evidence type="ECO:0000256" key="5">
    <source>
        <dbReference type="ARBA" id="ARBA00022827"/>
    </source>
</evidence>
<accession>A0A7W0CB60</accession>
<keyword evidence="17" id="KW-1185">Reference proteome</keyword>
<reference evidence="16 17" key="1">
    <citation type="submission" date="2020-07" db="EMBL/GenBank/DDBJ databases">
        <title>Genomic Encyclopedia of Type Strains, Phase IV (KMG-IV): sequencing the most valuable type-strain genomes for metagenomic binning, comparative biology and taxonomic classification.</title>
        <authorList>
            <person name="Goeker M."/>
        </authorList>
    </citation>
    <scope>NUCLEOTIDE SEQUENCE [LARGE SCALE GENOMIC DNA]</scope>
    <source>
        <strain evidence="16 17">DSM 17721</strain>
    </source>
</reference>
<dbReference type="PANTHER" id="PTHR42803">
    <property type="entry name" value="ACYL-COA DEHYDROGENASE"/>
    <property type="match status" value="1"/>
</dbReference>
<dbReference type="InterPro" id="IPR009100">
    <property type="entry name" value="AcylCoA_DH/oxidase_NM_dom_sf"/>
</dbReference>
<dbReference type="Gene3D" id="2.40.110.10">
    <property type="entry name" value="Butyryl-CoA Dehydrogenase, subunit A, domain 2"/>
    <property type="match status" value="1"/>
</dbReference>
<evidence type="ECO:0000256" key="1">
    <source>
        <dbReference type="ARBA" id="ARBA00001974"/>
    </source>
</evidence>
<comment type="function">
    <text evidence="8">Involved in the assimilation of dimethylsulphoniopropionate (DMSP), an important compound in the fixation of carbon in marine phytoplankton, by mediating the conversion of 3-(methylthio)propanoyl-CoA (MMPA-CoA) to 3-(methylthio)acryloyl-CoA (MTA-CoA).</text>
</comment>
<dbReference type="SUPFAM" id="SSF47203">
    <property type="entry name" value="Acyl-CoA dehydrogenase C-terminal domain-like"/>
    <property type="match status" value="1"/>
</dbReference>
<comment type="caution">
    <text evidence="16">The sequence shown here is derived from an EMBL/GenBank/DDBJ whole genome shotgun (WGS) entry which is preliminary data.</text>
</comment>
<dbReference type="EMBL" id="JACDUS010000010">
    <property type="protein sequence ID" value="MBA2882524.1"/>
    <property type="molecule type" value="Genomic_DNA"/>
</dbReference>
<evidence type="ECO:0000256" key="2">
    <source>
        <dbReference type="ARBA" id="ARBA00009347"/>
    </source>
</evidence>
<evidence type="ECO:0000256" key="3">
    <source>
        <dbReference type="ARBA" id="ARBA00011881"/>
    </source>
</evidence>
<evidence type="ECO:0000256" key="7">
    <source>
        <dbReference type="ARBA" id="ARBA00051388"/>
    </source>
</evidence>